<proteinExistence type="predicted"/>
<dbReference type="Proteomes" id="UP000729913">
    <property type="component" value="Unassembled WGS sequence"/>
</dbReference>
<evidence type="ECO:0000256" key="1">
    <source>
        <dbReference type="SAM" id="MobiDB-lite"/>
    </source>
</evidence>
<name>A0A8J5R8D4_9HYME</name>
<reference evidence="2" key="1">
    <citation type="submission" date="2020-03" db="EMBL/GenBank/DDBJ databases">
        <authorList>
            <person name="Chebbi M.A."/>
            <person name="Drezen J.M."/>
        </authorList>
    </citation>
    <scope>NUCLEOTIDE SEQUENCE</scope>
    <source>
        <tissue evidence="2">Whole body</tissue>
    </source>
</reference>
<reference evidence="2" key="2">
    <citation type="submission" date="2021-04" db="EMBL/GenBank/DDBJ databases">
        <title>Genome-wide patterns of bracovirus chromosomal integration into multiple host tissues during parasitism.</title>
        <authorList>
            <person name="Chebbi M.A.C."/>
        </authorList>
    </citation>
    <scope>NUCLEOTIDE SEQUENCE</scope>
    <source>
        <tissue evidence="2">Whole body</tissue>
    </source>
</reference>
<feature type="region of interest" description="Disordered" evidence="1">
    <location>
        <begin position="1"/>
        <end position="31"/>
    </location>
</feature>
<feature type="compositionally biased region" description="Basic residues" evidence="1">
    <location>
        <begin position="22"/>
        <end position="31"/>
    </location>
</feature>
<gene>
    <name evidence="2" type="ORF">G9C98_002126</name>
</gene>
<evidence type="ECO:0000313" key="3">
    <source>
        <dbReference type="Proteomes" id="UP000729913"/>
    </source>
</evidence>
<organism evidence="2 3">
    <name type="scientific">Cotesia typhae</name>
    <dbReference type="NCBI Taxonomy" id="2053667"/>
    <lineage>
        <taxon>Eukaryota</taxon>
        <taxon>Metazoa</taxon>
        <taxon>Ecdysozoa</taxon>
        <taxon>Arthropoda</taxon>
        <taxon>Hexapoda</taxon>
        <taxon>Insecta</taxon>
        <taxon>Pterygota</taxon>
        <taxon>Neoptera</taxon>
        <taxon>Endopterygota</taxon>
        <taxon>Hymenoptera</taxon>
        <taxon>Apocrita</taxon>
        <taxon>Ichneumonoidea</taxon>
        <taxon>Braconidae</taxon>
        <taxon>Microgastrinae</taxon>
        <taxon>Cotesia</taxon>
    </lineage>
</organism>
<dbReference type="EMBL" id="JAAOIC020000019">
    <property type="protein sequence ID" value="KAG8041138.1"/>
    <property type="molecule type" value="Genomic_DNA"/>
</dbReference>
<keyword evidence="3" id="KW-1185">Reference proteome</keyword>
<comment type="caution">
    <text evidence="2">The sequence shown here is derived from an EMBL/GenBank/DDBJ whole genome shotgun (WGS) entry which is preliminary data.</text>
</comment>
<accession>A0A8J5R8D4</accession>
<evidence type="ECO:0000313" key="2">
    <source>
        <dbReference type="EMBL" id="KAG8041138.1"/>
    </source>
</evidence>
<protein>
    <submittedName>
        <fullName evidence="2">Uncharacterized protein</fullName>
    </submittedName>
</protein>
<sequence length="31" mass="3344">MVVEAPTKVVISSEGPSGNLEKKKKTERPGF</sequence>
<dbReference type="AlphaFoldDB" id="A0A8J5R8D4"/>